<protein>
    <submittedName>
        <fullName evidence="8">Phosphonate transport system ATP-binding protein</fullName>
    </submittedName>
</protein>
<organism evidence="8 9">
    <name type="scientific">Azospirillum brasilense</name>
    <dbReference type="NCBI Taxonomy" id="192"/>
    <lineage>
        <taxon>Bacteria</taxon>
        <taxon>Pseudomonadati</taxon>
        <taxon>Pseudomonadota</taxon>
        <taxon>Alphaproteobacteria</taxon>
        <taxon>Rhodospirillales</taxon>
        <taxon>Azospirillaceae</taxon>
        <taxon>Azospirillum</taxon>
    </lineage>
</organism>
<keyword evidence="6" id="KW-0472">Membrane</keyword>
<proteinExistence type="predicted"/>
<evidence type="ECO:0000256" key="2">
    <source>
        <dbReference type="ARBA" id="ARBA00022475"/>
    </source>
</evidence>
<dbReference type="PANTHER" id="PTHR43166">
    <property type="entry name" value="AMINO ACID IMPORT ATP-BINDING PROTEIN"/>
    <property type="match status" value="1"/>
</dbReference>
<keyword evidence="5" id="KW-1278">Translocase</keyword>
<evidence type="ECO:0000256" key="1">
    <source>
        <dbReference type="ARBA" id="ARBA00022448"/>
    </source>
</evidence>
<dbReference type="Gene3D" id="3.40.50.300">
    <property type="entry name" value="P-loop containing nucleotide triphosphate hydrolases"/>
    <property type="match status" value="1"/>
</dbReference>
<sequence>MVEQAIRPRPGTATAPAAIILENLAVRRGGVPVLRDVSLTIPQGLVTAVVGRSGVGKTTLLGVLNGLVAPERGTVTVAGTGPLDDAEALARHRRRTATVFQDHALIDRLTALDNVLLGLADTRHPLSLLPWPRALRRRSAEALDLVGLLPRALVRAGRLSGGERQRVGIARALIREPAILLGDEPFASVDPALVAHLGRVLRQAVERRGVTAVLVLHQIETAMALADRIVGLADGRVVFDGPATAFDAAARTAVFGPRPILSE</sequence>
<evidence type="ECO:0000256" key="5">
    <source>
        <dbReference type="ARBA" id="ARBA00022967"/>
    </source>
</evidence>
<comment type="caution">
    <text evidence="8">The sequence shown here is derived from an EMBL/GenBank/DDBJ whole genome shotgun (WGS) entry which is preliminary data.</text>
</comment>
<dbReference type="SMART" id="SM00382">
    <property type="entry name" value="AAA"/>
    <property type="match status" value="1"/>
</dbReference>
<evidence type="ECO:0000256" key="6">
    <source>
        <dbReference type="ARBA" id="ARBA00023136"/>
    </source>
</evidence>
<feature type="domain" description="ABC transporter" evidence="7">
    <location>
        <begin position="19"/>
        <end position="259"/>
    </location>
</feature>
<accession>A0A560BC53</accession>
<dbReference type="InterPro" id="IPR003593">
    <property type="entry name" value="AAA+_ATPase"/>
</dbReference>
<evidence type="ECO:0000313" key="8">
    <source>
        <dbReference type="EMBL" id="TWA70163.1"/>
    </source>
</evidence>
<evidence type="ECO:0000259" key="7">
    <source>
        <dbReference type="PROSITE" id="PS50893"/>
    </source>
</evidence>
<dbReference type="GO" id="GO:0016887">
    <property type="term" value="F:ATP hydrolysis activity"/>
    <property type="evidence" value="ECO:0007669"/>
    <property type="project" value="InterPro"/>
</dbReference>
<dbReference type="InterPro" id="IPR003439">
    <property type="entry name" value="ABC_transporter-like_ATP-bd"/>
</dbReference>
<evidence type="ECO:0000256" key="4">
    <source>
        <dbReference type="ARBA" id="ARBA00022840"/>
    </source>
</evidence>
<dbReference type="Pfam" id="PF00005">
    <property type="entry name" value="ABC_tran"/>
    <property type="match status" value="1"/>
</dbReference>
<dbReference type="PANTHER" id="PTHR43166:SF6">
    <property type="entry name" value="PHOSPHONATES IMPORT ATP-BINDING PROTEIN PHNC"/>
    <property type="match status" value="1"/>
</dbReference>
<dbReference type="AlphaFoldDB" id="A0A560BC53"/>
<dbReference type="InterPro" id="IPR017871">
    <property type="entry name" value="ABC_transporter-like_CS"/>
</dbReference>
<evidence type="ECO:0000256" key="3">
    <source>
        <dbReference type="ARBA" id="ARBA00022741"/>
    </source>
</evidence>
<gene>
    <name evidence="8" type="ORF">FBZ82_104323</name>
</gene>
<name>A0A560BC53_AZOBR</name>
<dbReference type="InterPro" id="IPR027417">
    <property type="entry name" value="P-loop_NTPase"/>
</dbReference>
<keyword evidence="2" id="KW-1003">Cell membrane</keyword>
<dbReference type="PROSITE" id="PS50893">
    <property type="entry name" value="ABC_TRANSPORTER_2"/>
    <property type="match status" value="1"/>
</dbReference>
<reference evidence="8 9" key="1">
    <citation type="submission" date="2019-06" db="EMBL/GenBank/DDBJ databases">
        <title>Genomic Encyclopedia of Type Strains, Phase IV (KMG-V): Genome sequencing to study the core and pangenomes of soil and plant-associated prokaryotes.</title>
        <authorList>
            <person name="Whitman W."/>
        </authorList>
    </citation>
    <scope>NUCLEOTIDE SEQUENCE [LARGE SCALE GENOMIC DNA]</scope>
    <source>
        <strain evidence="8 9">BR 11796</strain>
    </source>
</reference>
<dbReference type="PROSITE" id="PS00211">
    <property type="entry name" value="ABC_TRANSPORTER_1"/>
    <property type="match status" value="1"/>
</dbReference>
<keyword evidence="4 8" id="KW-0067">ATP-binding</keyword>
<dbReference type="SUPFAM" id="SSF52540">
    <property type="entry name" value="P-loop containing nucleoside triphosphate hydrolases"/>
    <property type="match status" value="1"/>
</dbReference>
<dbReference type="GO" id="GO:0005524">
    <property type="term" value="F:ATP binding"/>
    <property type="evidence" value="ECO:0007669"/>
    <property type="project" value="UniProtKB-KW"/>
</dbReference>
<dbReference type="InterPro" id="IPR050086">
    <property type="entry name" value="MetN_ABC_transporter-like"/>
</dbReference>
<keyword evidence="3" id="KW-0547">Nucleotide-binding</keyword>
<evidence type="ECO:0000313" key="9">
    <source>
        <dbReference type="Proteomes" id="UP000316083"/>
    </source>
</evidence>
<dbReference type="Proteomes" id="UP000316083">
    <property type="component" value="Unassembled WGS sequence"/>
</dbReference>
<keyword evidence="1" id="KW-0813">Transport</keyword>
<dbReference type="EMBL" id="VITF01000004">
    <property type="protein sequence ID" value="TWA70163.1"/>
    <property type="molecule type" value="Genomic_DNA"/>
</dbReference>